<evidence type="ECO:0000313" key="2">
    <source>
        <dbReference type="Proteomes" id="UP000243686"/>
    </source>
</evidence>
<dbReference type="Proteomes" id="UP000243686">
    <property type="component" value="Unassembled WGS sequence"/>
</dbReference>
<dbReference type="EMBL" id="KV906601">
    <property type="protein sequence ID" value="OON14503.1"/>
    <property type="molecule type" value="Genomic_DNA"/>
</dbReference>
<feature type="non-terminal residue" evidence="1">
    <location>
        <position position="201"/>
    </location>
</feature>
<name>A0A1S8WJR6_OPIVI</name>
<accession>A0A1S8WJR6</accession>
<proteinExistence type="predicted"/>
<keyword evidence="2" id="KW-1185">Reference proteome</keyword>
<protein>
    <submittedName>
        <fullName evidence="1">PAN domain protein</fullName>
    </submittedName>
</protein>
<gene>
    <name evidence="1" type="ORF">X801_09705</name>
</gene>
<reference evidence="1 2" key="1">
    <citation type="submission" date="2015-03" db="EMBL/GenBank/DDBJ databases">
        <title>Draft genome of the nematode, Opisthorchis viverrini.</title>
        <authorList>
            <person name="Mitreva M."/>
        </authorList>
    </citation>
    <scope>NUCLEOTIDE SEQUENCE [LARGE SCALE GENOMIC DNA]</scope>
    <source>
        <strain evidence="1">Khon Kaen</strain>
    </source>
</reference>
<evidence type="ECO:0000313" key="1">
    <source>
        <dbReference type="EMBL" id="OON14503.1"/>
    </source>
</evidence>
<organism evidence="1 2">
    <name type="scientific">Opisthorchis viverrini</name>
    <name type="common">Southeast Asian liver fluke</name>
    <dbReference type="NCBI Taxonomy" id="6198"/>
    <lineage>
        <taxon>Eukaryota</taxon>
        <taxon>Metazoa</taxon>
        <taxon>Spiralia</taxon>
        <taxon>Lophotrochozoa</taxon>
        <taxon>Platyhelminthes</taxon>
        <taxon>Trematoda</taxon>
        <taxon>Digenea</taxon>
        <taxon>Opisthorchiida</taxon>
        <taxon>Opisthorchiata</taxon>
        <taxon>Opisthorchiidae</taxon>
        <taxon>Opisthorchis</taxon>
    </lineage>
</organism>
<dbReference type="AlphaFoldDB" id="A0A1S8WJR6"/>
<sequence>MCRLRNINNQVNFLIGRNAFALVESTLEAQTIWTSFHNFAPADVFSSSDWYDADPRTNKPVNLTRFPLKKHAETSNTPVLVAQVLRRKLIASTQFRNPGVRVVCEYYLEPQKNIHVIKFQDCREEQWVLRSEDTSINPACYSEATTATLLLCIHGCAGNVHCRSVYYNPTSGKCVFILYVHAYLPAQYKKPGRRWTCCRKT</sequence>